<dbReference type="CDD" id="cd00685">
    <property type="entry name" value="Trans_IPPS_HT"/>
    <property type="match status" value="1"/>
</dbReference>
<reference evidence="13" key="1">
    <citation type="journal article" date="2014" name="Int. J. Syst. Evol. Microbiol.">
        <title>Complete genome sequence of Corynebacterium casei LMG S-19264T (=DSM 44701T), isolated from a smear-ripened cheese.</title>
        <authorList>
            <consortium name="US DOE Joint Genome Institute (JGI-PGF)"/>
            <person name="Walter F."/>
            <person name="Albersmeier A."/>
            <person name="Kalinowski J."/>
            <person name="Ruckert C."/>
        </authorList>
    </citation>
    <scope>NUCLEOTIDE SEQUENCE</scope>
    <source>
        <strain evidence="13">JCM 14719</strain>
    </source>
</reference>
<comment type="similarity">
    <text evidence="2 12">Belongs to the FPP/GGPP synthase family.</text>
</comment>
<keyword evidence="7" id="KW-0460">Magnesium</keyword>
<dbReference type="Proteomes" id="UP000637720">
    <property type="component" value="Unassembled WGS sequence"/>
</dbReference>
<dbReference type="SFLD" id="SFLDS00005">
    <property type="entry name" value="Isoprenoid_Synthase_Type_I"/>
    <property type="match status" value="1"/>
</dbReference>
<keyword evidence="8" id="KW-0414">Isoprene biosynthesis</keyword>
<evidence type="ECO:0000313" key="13">
    <source>
        <dbReference type="EMBL" id="GGK01386.1"/>
    </source>
</evidence>
<dbReference type="InterPro" id="IPR033749">
    <property type="entry name" value="Polyprenyl_synt_CS"/>
</dbReference>
<evidence type="ECO:0000256" key="1">
    <source>
        <dbReference type="ARBA" id="ARBA00001946"/>
    </source>
</evidence>
<dbReference type="Gene3D" id="1.10.600.10">
    <property type="entry name" value="Farnesyl Diphosphate Synthase"/>
    <property type="match status" value="1"/>
</dbReference>
<dbReference type="SUPFAM" id="SSF48576">
    <property type="entry name" value="Terpenoid synthases"/>
    <property type="match status" value="1"/>
</dbReference>
<dbReference type="PANTHER" id="PTHR43281:SF1">
    <property type="entry name" value="FARNESYL DIPHOSPHATE SYNTHASE"/>
    <property type="match status" value="1"/>
</dbReference>
<evidence type="ECO:0000256" key="3">
    <source>
        <dbReference type="ARBA" id="ARBA00012439"/>
    </source>
</evidence>
<dbReference type="PANTHER" id="PTHR43281">
    <property type="entry name" value="FARNESYL DIPHOSPHATE SYNTHASE"/>
    <property type="match status" value="1"/>
</dbReference>
<evidence type="ECO:0000256" key="4">
    <source>
        <dbReference type="ARBA" id="ARBA00015100"/>
    </source>
</evidence>
<evidence type="ECO:0000256" key="7">
    <source>
        <dbReference type="ARBA" id="ARBA00022842"/>
    </source>
</evidence>
<evidence type="ECO:0000256" key="9">
    <source>
        <dbReference type="ARBA" id="ARBA00032380"/>
    </source>
</evidence>
<dbReference type="RefSeq" id="WP_229725764.1">
    <property type="nucleotide sequence ID" value="NZ_BMOF01000026.1"/>
</dbReference>
<comment type="cofactor">
    <cofactor evidence="1">
        <name>Mg(2+)</name>
        <dbReference type="ChEBI" id="CHEBI:18420"/>
    </cofactor>
</comment>
<dbReference type="Pfam" id="PF00348">
    <property type="entry name" value="polyprenyl_synt"/>
    <property type="match status" value="1"/>
</dbReference>
<protein>
    <recommendedName>
        <fullName evidence="4">Farnesyl diphosphate synthase</fullName>
        <ecNumber evidence="3">2.5.1.10</ecNumber>
    </recommendedName>
    <alternativeName>
        <fullName evidence="10">(2E,6E)-farnesyl diphosphate synthase</fullName>
    </alternativeName>
    <alternativeName>
        <fullName evidence="9">Geranyltranstransferase</fullName>
    </alternativeName>
</protein>
<dbReference type="PROSITE" id="PS00444">
    <property type="entry name" value="POLYPRENYL_SYNTHASE_2"/>
    <property type="match status" value="1"/>
</dbReference>
<evidence type="ECO:0000256" key="10">
    <source>
        <dbReference type="ARBA" id="ARBA00032873"/>
    </source>
</evidence>
<evidence type="ECO:0000256" key="12">
    <source>
        <dbReference type="RuleBase" id="RU004466"/>
    </source>
</evidence>
<evidence type="ECO:0000313" key="14">
    <source>
        <dbReference type="Proteomes" id="UP000637720"/>
    </source>
</evidence>
<comment type="catalytic activity">
    <reaction evidence="11">
        <text>isopentenyl diphosphate + (2E)-geranyl diphosphate = (2E,6E)-farnesyl diphosphate + diphosphate</text>
        <dbReference type="Rhea" id="RHEA:19361"/>
        <dbReference type="ChEBI" id="CHEBI:33019"/>
        <dbReference type="ChEBI" id="CHEBI:58057"/>
        <dbReference type="ChEBI" id="CHEBI:128769"/>
        <dbReference type="ChEBI" id="CHEBI:175763"/>
        <dbReference type="EC" id="2.5.1.10"/>
    </reaction>
</comment>
<dbReference type="GO" id="GO:0005737">
    <property type="term" value="C:cytoplasm"/>
    <property type="evidence" value="ECO:0007669"/>
    <property type="project" value="UniProtKB-ARBA"/>
</dbReference>
<dbReference type="NCBIfam" id="NF045485">
    <property type="entry name" value="FPPsyn"/>
    <property type="match status" value="1"/>
</dbReference>
<dbReference type="FunFam" id="1.10.600.10:FF:000001">
    <property type="entry name" value="Geranylgeranyl diphosphate synthase"/>
    <property type="match status" value="1"/>
</dbReference>
<dbReference type="InterPro" id="IPR000092">
    <property type="entry name" value="Polyprenyl_synt"/>
</dbReference>
<keyword evidence="6" id="KW-0479">Metal-binding</keyword>
<dbReference type="GO" id="GO:0016114">
    <property type="term" value="P:terpenoid biosynthetic process"/>
    <property type="evidence" value="ECO:0007669"/>
    <property type="project" value="UniProtKB-ARBA"/>
</dbReference>
<sequence>MRPAALAAYLRDKADAVDNEMRRLMARGDIPPRLREAMAYSLFAGGKRIRPVLLLAAMEALGAPSEPGLPAACAVEMVHTYSLIHDDLPAMDDDDWRRGRPTNHRVYGEAMAILAGDALLTEAFGILAAESAARGVPPATIVALVRELTEAAGASGMVGGQALDLEAEGKDVSVEELRAVHRRKTGALLVFCARAGGLLAGADARQLAALTRYAEHLGLAFQIQDDILDEVGDATKLGKPVGSDRRKGKATFPALLGLEASRREVTRLTEAAKAALEVPGIDGRVLAALADYLLAREA</sequence>
<name>A0A8J3BG65_9BACI</name>
<dbReference type="GO" id="GO:0046872">
    <property type="term" value="F:metal ion binding"/>
    <property type="evidence" value="ECO:0007669"/>
    <property type="project" value="UniProtKB-KW"/>
</dbReference>
<evidence type="ECO:0000256" key="5">
    <source>
        <dbReference type="ARBA" id="ARBA00022679"/>
    </source>
</evidence>
<accession>A0A8J3BG65</accession>
<dbReference type="EMBL" id="BMOF01000026">
    <property type="protein sequence ID" value="GGK01386.1"/>
    <property type="molecule type" value="Genomic_DNA"/>
</dbReference>
<evidence type="ECO:0000256" key="11">
    <source>
        <dbReference type="ARBA" id="ARBA00049399"/>
    </source>
</evidence>
<dbReference type="SFLD" id="SFLDG01017">
    <property type="entry name" value="Polyprenyl_Transferase_Like"/>
    <property type="match status" value="1"/>
</dbReference>
<keyword evidence="14" id="KW-1185">Reference proteome</keyword>
<dbReference type="GO" id="GO:0004337">
    <property type="term" value="F:(2E,6E)-farnesyl diphosphate synthase activity"/>
    <property type="evidence" value="ECO:0007669"/>
    <property type="project" value="UniProtKB-EC"/>
</dbReference>
<proteinExistence type="inferred from homology"/>
<dbReference type="EC" id="2.5.1.10" evidence="3"/>
<gene>
    <name evidence="13" type="ORF">GCM10007043_14310</name>
</gene>
<comment type="caution">
    <text evidence="13">The sequence shown here is derived from an EMBL/GenBank/DDBJ whole genome shotgun (WGS) entry which is preliminary data.</text>
</comment>
<evidence type="ECO:0000256" key="6">
    <source>
        <dbReference type="ARBA" id="ARBA00022723"/>
    </source>
</evidence>
<dbReference type="InterPro" id="IPR008949">
    <property type="entry name" value="Isoprenoid_synthase_dom_sf"/>
</dbReference>
<dbReference type="AlphaFoldDB" id="A0A8J3BG65"/>
<evidence type="ECO:0000256" key="2">
    <source>
        <dbReference type="ARBA" id="ARBA00006706"/>
    </source>
</evidence>
<evidence type="ECO:0000256" key="8">
    <source>
        <dbReference type="ARBA" id="ARBA00023229"/>
    </source>
</evidence>
<dbReference type="InterPro" id="IPR053378">
    <property type="entry name" value="Prenyl_diphosphate_synthase"/>
</dbReference>
<reference evidence="13" key="2">
    <citation type="submission" date="2020-09" db="EMBL/GenBank/DDBJ databases">
        <authorList>
            <person name="Sun Q."/>
            <person name="Ohkuma M."/>
        </authorList>
    </citation>
    <scope>NUCLEOTIDE SEQUENCE</scope>
    <source>
        <strain evidence="13">JCM 14719</strain>
    </source>
</reference>
<keyword evidence="5 12" id="KW-0808">Transferase</keyword>
<organism evidence="13 14">
    <name type="scientific">Calditerricola satsumensis</name>
    <dbReference type="NCBI Taxonomy" id="373054"/>
    <lineage>
        <taxon>Bacteria</taxon>
        <taxon>Bacillati</taxon>
        <taxon>Bacillota</taxon>
        <taxon>Bacilli</taxon>
        <taxon>Bacillales</taxon>
        <taxon>Bacillaceae</taxon>
        <taxon>Calditerricola</taxon>
    </lineage>
</organism>
<dbReference type="PROSITE" id="PS00723">
    <property type="entry name" value="POLYPRENYL_SYNTHASE_1"/>
    <property type="match status" value="1"/>
</dbReference>